<protein>
    <recommendedName>
        <fullName evidence="2 5">peptidylprolyl isomerase</fullName>
        <ecNumber evidence="2 5">5.2.1.8</ecNumber>
    </recommendedName>
</protein>
<feature type="signal peptide" evidence="6">
    <location>
        <begin position="1"/>
        <end position="23"/>
    </location>
</feature>
<evidence type="ECO:0000313" key="9">
    <source>
        <dbReference type="EMBL" id="CCG53855.1"/>
    </source>
</evidence>
<feature type="domain" description="PPIase FKBP-type" evidence="7">
    <location>
        <begin position="259"/>
        <end position="364"/>
    </location>
</feature>
<organism evidence="9 10">
    <name type="scientific">Flavobacterium indicum (strain DSM 17447 / CIP 109464 / GPTSA100-9)</name>
    <dbReference type="NCBI Taxonomy" id="1094466"/>
    <lineage>
        <taxon>Bacteria</taxon>
        <taxon>Pseudomonadati</taxon>
        <taxon>Bacteroidota</taxon>
        <taxon>Flavobacteriia</taxon>
        <taxon>Flavobacteriales</taxon>
        <taxon>Flavobacteriaceae</taxon>
        <taxon>Flavobacterium</taxon>
    </lineage>
</organism>
<dbReference type="Pfam" id="PF00160">
    <property type="entry name" value="Pro_isomerase"/>
    <property type="match status" value="1"/>
</dbReference>
<evidence type="ECO:0000256" key="2">
    <source>
        <dbReference type="ARBA" id="ARBA00013194"/>
    </source>
</evidence>
<dbReference type="OrthoDB" id="9807797at2"/>
<dbReference type="PROSITE" id="PS50072">
    <property type="entry name" value="CSA_PPIASE_2"/>
    <property type="match status" value="1"/>
</dbReference>
<dbReference type="InterPro" id="IPR002130">
    <property type="entry name" value="Cyclophilin-type_PPIase_dom"/>
</dbReference>
<accession>H8XUS7</accession>
<reference evidence="10" key="2">
    <citation type="submission" date="2012-03" db="EMBL/GenBank/DDBJ databases">
        <title>Complete genome sequence of Flavobacterium indicum GPTSA100-9T, isolated from warm spring water.</title>
        <authorList>
            <person name="Barbier P."/>
            <person name="Houel A."/>
            <person name="Loux V."/>
            <person name="Poulain J."/>
            <person name="Bernardet J.-F."/>
            <person name="Touchon M."/>
            <person name="Duchaud E."/>
        </authorList>
    </citation>
    <scope>NUCLEOTIDE SEQUENCE [LARGE SCALE GENOMIC DNA]</scope>
    <source>
        <strain evidence="10">DSM 17447 / CIP 109464 / GPTSA100-9</strain>
    </source>
</reference>
<evidence type="ECO:0000256" key="6">
    <source>
        <dbReference type="SAM" id="SignalP"/>
    </source>
</evidence>
<dbReference type="Proteomes" id="UP000007599">
    <property type="component" value="Chromosome I"/>
</dbReference>
<dbReference type="AlphaFoldDB" id="H8XUS7"/>
<dbReference type="InterPro" id="IPR029000">
    <property type="entry name" value="Cyclophilin-like_dom_sf"/>
</dbReference>
<evidence type="ECO:0000259" key="8">
    <source>
        <dbReference type="PROSITE" id="PS50072"/>
    </source>
</evidence>
<keyword evidence="4 5" id="KW-0413">Isomerase</keyword>
<dbReference type="GO" id="GO:0003755">
    <property type="term" value="F:peptidyl-prolyl cis-trans isomerase activity"/>
    <property type="evidence" value="ECO:0007669"/>
    <property type="project" value="UniProtKB-KW"/>
</dbReference>
<dbReference type="eggNOG" id="COG0652">
    <property type="taxonomic scope" value="Bacteria"/>
</dbReference>
<dbReference type="KEGG" id="fin:KQS_09610"/>
<keyword evidence="6" id="KW-0732">Signal</keyword>
<dbReference type="EC" id="5.2.1.8" evidence="2 5"/>
<dbReference type="PROSITE" id="PS51257">
    <property type="entry name" value="PROKAR_LIPOPROTEIN"/>
    <property type="match status" value="1"/>
</dbReference>
<keyword evidence="10" id="KW-1185">Reference proteome</keyword>
<reference evidence="9 10" key="1">
    <citation type="journal article" date="2012" name="J. Bacteriol.">
        <title>Complete Genome Sequence of Flavobacterium indicum GPSTA100-9T, Isolated from Warm Spring Water.</title>
        <authorList>
            <person name="Barbier P."/>
            <person name="Houel A."/>
            <person name="Loux V."/>
            <person name="Poulain J."/>
            <person name="Bernardet J.F."/>
            <person name="Touchon M."/>
            <person name="Duchaud E."/>
        </authorList>
    </citation>
    <scope>NUCLEOTIDE SEQUENCE [LARGE SCALE GENOMIC DNA]</scope>
    <source>
        <strain evidence="10">DSM 17447 / CIP 109464 / GPTSA100-9</strain>
    </source>
</reference>
<dbReference type="PANTHER" id="PTHR45625:SF4">
    <property type="entry name" value="PEPTIDYLPROLYL ISOMERASE DOMAIN AND WD REPEAT-CONTAINING PROTEIN 1"/>
    <property type="match status" value="1"/>
</dbReference>
<dbReference type="PATRIC" id="fig|1094466.5.peg.1889"/>
<name>H8XUS7_FLAIG</name>
<evidence type="ECO:0000259" key="7">
    <source>
        <dbReference type="PROSITE" id="PS50059"/>
    </source>
</evidence>
<dbReference type="SUPFAM" id="SSF50891">
    <property type="entry name" value="Cyclophilin-like"/>
    <property type="match status" value="1"/>
</dbReference>
<evidence type="ECO:0000256" key="1">
    <source>
        <dbReference type="ARBA" id="ARBA00000971"/>
    </source>
</evidence>
<sequence length="364" mass="40091">MKKLSILVSIFSLLLLSCNTKNAEVNKDLPDGIYALIETSKGDIIARLEYEKTPFTVANFITLAEGKNTYVADKYKGIHFYDGLTFHRVEMNPPVIQSGCPLGNGQGGPGYKFKDEFHPDLKHSKMGILSMANSGVSTNGSQFFITLDEIDYLDNKHTVFGEVIEGLDVLPSIVVDDEINSITIIRKGTAAKKFDAVKTFKEYFERELVLQKEIDAKSSIIKSEKVAQFKDVMKTGSKTKSGVIYKILKSGSGNKPLAGTEVFVNYSGFLEDGTLFDSSSAEMAKAFGKFDANRNETSGYNPLPVIYGDKMGMIPGFIEGLDNMKYGDKAIIFIPSYLGYGKSGAGEIPPNANLYFELEILEKK</sequence>
<dbReference type="Gene3D" id="2.40.100.10">
    <property type="entry name" value="Cyclophilin-like"/>
    <property type="match status" value="1"/>
</dbReference>
<dbReference type="RefSeq" id="WP_014388974.1">
    <property type="nucleotide sequence ID" value="NC_017025.1"/>
</dbReference>
<feature type="chain" id="PRO_5003617783" description="peptidylprolyl isomerase" evidence="6">
    <location>
        <begin position="24"/>
        <end position="364"/>
    </location>
</feature>
<dbReference type="InterPro" id="IPR046357">
    <property type="entry name" value="PPIase_dom_sf"/>
</dbReference>
<keyword evidence="3 5" id="KW-0697">Rotamase</keyword>
<dbReference type="PRINTS" id="PR00153">
    <property type="entry name" value="CSAPPISMRASE"/>
</dbReference>
<dbReference type="Gene3D" id="3.10.50.40">
    <property type="match status" value="1"/>
</dbReference>
<gene>
    <name evidence="9" type="primary">ppiA</name>
    <name evidence="9" type="ordered locus">KQS_09610</name>
</gene>
<dbReference type="PANTHER" id="PTHR45625">
    <property type="entry name" value="PEPTIDYL-PROLYL CIS-TRANS ISOMERASE-RELATED"/>
    <property type="match status" value="1"/>
</dbReference>
<dbReference type="InterPro" id="IPR044666">
    <property type="entry name" value="Cyclophilin_A-like"/>
</dbReference>
<evidence type="ECO:0000256" key="4">
    <source>
        <dbReference type="ARBA" id="ARBA00023235"/>
    </source>
</evidence>
<proteinExistence type="predicted"/>
<dbReference type="EMBL" id="HE774682">
    <property type="protein sequence ID" value="CCG53855.1"/>
    <property type="molecule type" value="Genomic_DNA"/>
</dbReference>
<evidence type="ECO:0000313" key="10">
    <source>
        <dbReference type="Proteomes" id="UP000007599"/>
    </source>
</evidence>
<dbReference type="InterPro" id="IPR001179">
    <property type="entry name" value="PPIase_FKBP_dom"/>
</dbReference>
<evidence type="ECO:0000256" key="3">
    <source>
        <dbReference type="ARBA" id="ARBA00023110"/>
    </source>
</evidence>
<dbReference type="Pfam" id="PF00254">
    <property type="entry name" value="FKBP_C"/>
    <property type="match status" value="1"/>
</dbReference>
<dbReference type="STRING" id="1094466.KQS_09610"/>
<dbReference type="eggNOG" id="COG0545">
    <property type="taxonomic scope" value="Bacteria"/>
</dbReference>
<dbReference type="CDD" id="cd00317">
    <property type="entry name" value="cyclophilin"/>
    <property type="match status" value="1"/>
</dbReference>
<evidence type="ECO:0000256" key="5">
    <source>
        <dbReference type="PROSITE-ProRule" id="PRU00277"/>
    </source>
</evidence>
<dbReference type="SUPFAM" id="SSF54534">
    <property type="entry name" value="FKBP-like"/>
    <property type="match status" value="1"/>
</dbReference>
<feature type="domain" description="PPIase cyclophilin-type" evidence="8">
    <location>
        <begin position="42"/>
        <end position="173"/>
    </location>
</feature>
<comment type="catalytic activity">
    <reaction evidence="1 5">
        <text>[protein]-peptidylproline (omega=180) = [protein]-peptidylproline (omega=0)</text>
        <dbReference type="Rhea" id="RHEA:16237"/>
        <dbReference type="Rhea" id="RHEA-COMP:10747"/>
        <dbReference type="Rhea" id="RHEA-COMP:10748"/>
        <dbReference type="ChEBI" id="CHEBI:83833"/>
        <dbReference type="ChEBI" id="CHEBI:83834"/>
        <dbReference type="EC" id="5.2.1.8"/>
    </reaction>
</comment>
<dbReference type="PROSITE" id="PS50059">
    <property type="entry name" value="FKBP_PPIASE"/>
    <property type="match status" value="1"/>
</dbReference>
<dbReference type="HOGENOM" id="CLU_012062_5_0_10"/>